<evidence type="ECO:0000256" key="2">
    <source>
        <dbReference type="ARBA" id="ARBA00022679"/>
    </source>
</evidence>
<dbReference type="NCBIfam" id="TIGR00125">
    <property type="entry name" value="cyt_tran_rel"/>
    <property type="match status" value="1"/>
</dbReference>
<evidence type="ECO:0000313" key="12">
    <source>
        <dbReference type="Proteomes" id="UP000662873"/>
    </source>
</evidence>
<feature type="binding site" evidence="9">
    <location>
        <position position="22"/>
    </location>
    <ligand>
        <name>ATP</name>
        <dbReference type="ChEBI" id="CHEBI:30616"/>
    </ligand>
</feature>
<comment type="pathway">
    <text evidence="9">Cofactor biosynthesis; coenzyme A biosynthesis; CoA from (R)-pantothenate: step 4/5.</text>
</comment>
<dbReference type="Gene3D" id="3.40.50.620">
    <property type="entry name" value="HUPs"/>
    <property type="match status" value="1"/>
</dbReference>
<dbReference type="EMBL" id="AP021858">
    <property type="protein sequence ID" value="BBO23705.1"/>
    <property type="molecule type" value="Genomic_DNA"/>
</dbReference>
<feature type="domain" description="Cytidyltransferase-like" evidence="10">
    <location>
        <begin position="10"/>
        <end position="138"/>
    </location>
</feature>
<comment type="subunit">
    <text evidence="9">Homohexamer.</text>
</comment>
<dbReference type="AlphaFoldDB" id="A0A809RGU9"/>
<evidence type="ECO:0000256" key="4">
    <source>
        <dbReference type="ARBA" id="ARBA00022741"/>
    </source>
</evidence>
<dbReference type="GO" id="GO:0015937">
    <property type="term" value="P:coenzyme A biosynthetic process"/>
    <property type="evidence" value="ECO:0007669"/>
    <property type="project" value="UniProtKB-UniRule"/>
</dbReference>
<proteinExistence type="inferred from homology"/>
<keyword evidence="2 9" id="KW-0808">Transferase</keyword>
<evidence type="ECO:0000313" key="11">
    <source>
        <dbReference type="EMBL" id="BBO23705.1"/>
    </source>
</evidence>
<comment type="catalytic activity">
    <reaction evidence="8 9">
        <text>(R)-4'-phosphopantetheine + ATP + H(+) = 3'-dephospho-CoA + diphosphate</text>
        <dbReference type="Rhea" id="RHEA:19801"/>
        <dbReference type="ChEBI" id="CHEBI:15378"/>
        <dbReference type="ChEBI" id="CHEBI:30616"/>
        <dbReference type="ChEBI" id="CHEBI:33019"/>
        <dbReference type="ChEBI" id="CHEBI:57328"/>
        <dbReference type="ChEBI" id="CHEBI:61723"/>
        <dbReference type="EC" id="2.7.7.3"/>
    </reaction>
</comment>
<dbReference type="Proteomes" id="UP000662873">
    <property type="component" value="Chromosome"/>
</dbReference>
<dbReference type="InterPro" id="IPR004821">
    <property type="entry name" value="Cyt_trans-like"/>
</dbReference>
<organism evidence="11 12">
    <name type="scientific">Candidatus Nitrosymbiomonas proteolyticus</name>
    <dbReference type="NCBI Taxonomy" id="2608984"/>
    <lineage>
        <taxon>Bacteria</taxon>
        <taxon>Bacillati</taxon>
        <taxon>Armatimonadota</taxon>
        <taxon>Armatimonadota incertae sedis</taxon>
        <taxon>Candidatus Nitrosymbiomonas</taxon>
    </lineage>
</organism>
<keyword evidence="3 9" id="KW-0548">Nucleotidyltransferase</keyword>
<dbReference type="PANTHER" id="PTHR21342:SF1">
    <property type="entry name" value="PHOSPHOPANTETHEINE ADENYLYLTRANSFERASE"/>
    <property type="match status" value="1"/>
</dbReference>
<dbReference type="InterPro" id="IPR001980">
    <property type="entry name" value="PPAT"/>
</dbReference>
<dbReference type="InterPro" id="IPR014729">
    <property type="entry name" value="Rossmann-like_a/b/a_fold"/>
</dbReference>
<comment type="similarity">
    <text evidence="9">Belongs to the bacterial CoaD family.</text>
</comment>
<feature type="binding site" evidence="9">
    <location>
        <position position="46"/>
    </location>
    <ligand>
        <name>substrate</name>
    </ligand>
</feature>
<dbReference type="GO" id="GO:0005737">
    <property type="term" value="C:cytoplasm"/>
    <property type="evidence" value="ECO:0007669"/>
    <property type="project" value="UniProtKB-SubCell"/>
</dbReference>
<keyword evidence="1 9" id="KW-0963">Cytoplasm</keyword>
<dbReference type="PRINTS" id="PR01020">
    <property type="entry name" value="LPSBIOSNTHSS"/>
</dbReference>
<gene>
    <name evidence="9" type="primary">coaD</name>
    <name evidence="11" type="ORF">NPRO_13000</name>
</gene>
<evidence type="ECO:0000256" key="5">
    <source>
        <dbReference type="ARBA" id="ARBA00022840"/>
    </source>
</evidence>
<accession>A0A809RGU9</accession>
<evidence type="ECO:0000256" key="9">
    <source>
        <dbReference type="HAMAP-Rule" id="MF_00151"/>
    </source>
</evidence>
<feature type="binding site" evidence="9">
    <location>
        <position position="103"/>
    </location>
    <ligand>
        <name>ATP</name>
        <dbReference type="ChEBI" id="CHEBI:30616"/>
    </ligand>
</feature>
<feature type="binding site" evidence="9">
    <location>
        <begin position="14"/>
        <end position="15"/>
    </location>
    <ligand>
        <name>ATP</name>
        <dbReference type="ChEBI" id="CHEBI:30616"/>
    </ligand>
</feature>
<feature type="binding site" evidence="9">
    <location>
        <position position="92"/>
    </location>
    <ligand>
        <name>substrate</name>
    </ligand>
</feature>
<comment type="cofactor">
    <cofactor evidence="9">
        <name>Mg(2+)</name>
        <dbReference type="ChEBI" id="CHEBI:18420"/>
    </cofactor>
</comment>
<dbReference type="NCBIfam" id="TIGR01510">
    <property type="entry name" value="coaD_prev_kdtB"/>
    <property type="match status" value="1"/>
</dbReference>
<feature type="site" description="Transition state stabilizer" evidence="9">
    <location>
        <position position="22"/>
    </location>
</feature>
<dbReference type="PANTHER" id="PTHR21342">
    <property type="entry name" value="PHOSPHOPANTETHEINE ADENYLYLTRANSFERASE"/>
    <property type="match status" value="1"/>
</dbReference>
<name>A0A809RGU9_9BACT</name>
<evidence type="ECO:0000256" key="8">
    <source>
        <dbReference type="ARBA" id="ARBA00029346"/>
    </source>
</evidence>
<feature type="binding site" evidence="9">
    <location>
        <position position="14"/>
    </location>
    <ligand>
        <name>substrate</name>
    </ligand>
</feature>
<evidence type="ECO:0000256" key="6">
    <source>
        <dbReference type="ARBA" id="ARBA00022842"/>
    </source>
</evidence>
<feature type="binding site" evidence="9">
    <location>
        <begin position="128"/>
        <end position="134"/>
    </location>
    <ligand>
        <name>ATP</name>
        <dbReference type="ChEBI" id="CHEBI:30616"/>
    </ligand>
</feature>
<evidence type="ECO:0000256" key="1">
    <source>
        <dbReference type="ARBA" id="ARBA00022490"/>
    </source>
</evidence>
<keyword evidence="7 9" id="KW-0173">Coenzyme A biosynthesis</keyword>
<dbReference type="HAMAP" id="MF_00151">
    <property type="entry name" value="PPAT_bact"/>
    <property type="match status" value="1"/>
</dbReference>
<comment type="function">
    <text evidence="9">Reversibly transfers an adenylyl group from ATP to 4'-phosphopantetheine, yielding dephospho-CoA (dPCoA) and pyrophosphate.</text>
</comment>
<protein>
    <recommendedName>
        <fullName evidence="9">Phosphopantetheine adenylyltransferase</fullName>
        <ecNumber evidence="9">2.7.7.3</ecNumber>
    </recommendedName>
    <alternativeName>
        <fullName evidence="9">Dephospho-CoA pyrophosphorylase</fullName>
    </alternativeName>
    <alternativeName>
        <fullName evidence="9">Pantetheine-phosphate adenylyltransferase</fullName>
        <shortName evidence="9">PPAT</shortName>
    </alternativeName>
</protein>
<evidence type="ECO:0000256" key="3">
    <source>
        <dbReference type="ARBA" id="ARBA00022695"/>
    </source>
</evidence>
<dbReference type="CDD" id="cd02163">
    <property type="entry name" value="PPAT"/>
    <property type="match status" value="1"/>
</dbReference>
<evidence type="ECO:0000259" key="10">
    <source>
        <dbReference type="Pfam" id="PF01467"/>
    </source>
</evidence>
<keyword evidence="4 9" id="KW-0547">Nucleotide-binding</keyword>
<keyword evidence="5 9" id="KW-0067">ATP-binding</keyword>
<feature type="binding site" evidence="9">
    <location>
        <begin position="93"/>
        <end position="95"/>
    </location>
    <ligand>
        <name>ATP</name>
        <dbReference type="ChEBI" id="CHEBI:30616"/>
    </ligand>
</feature>
<evidence type="ECO:0000256" key="7">
    <source>
        <dbReference type="ARBA" id="ARBA00022993"/>
    </source>
</evidence>
<comment type="subcellular location">
    <subcellularLocation>
        <location evidence="9">Cytoplasm</location>
    </subcellularLocation>
</comment>
<keyword evidence="6 9" id="KW-0460">Magnesium</keyword>
<feature type="binding site" evidence="9">
    <location>
        <position position="78"/>
    </location>
    <ligand>
        <name>substrate</name>
    </ligand>
</feature>
<reference evidence="11" key="1">
    <citation type="journal article" name="DNA Res.">
        <title>The physiological potential of anammox bacteria as revealed by their core genome structure.</title>
        <authorList>
            <person name="Okubo T."/>
            <person name="Toyoda A."/>
            <person name="Fukuhara K."/>
            <person name="Uchiyama I."/>
            <person name="Harigaya Y."/>
            <person name="Kuroiwa M."/>
            <person name="Suzuki T."/>
            <person name="Murakami Y."/>
            <person name="Suwa Y."/>
            <person name="Takami H."/>
        </authorList>
    </citation>
    <scope>NUCLEOTIDE SEQUENCE</scope>
    <source>
        <strain evidence="11">317325-2</strain>
    </source>
</reference>
<dbReference type="Pfam" id="PF01467">
    <property type="entry name" value="CTP_transf_like"/>
    <property type="match status" value="1"/>
</dbReference>
<sequence>MIGSMVRRAVYPGSFDPPTLGHLDIMERASRLFDEVIVSVGVNLAKTPLLTAEQRLECLEEIAKPLSNVRIARFEGLLVEHARSLGAYAVVRGLRATSDFEYEFQMAMVNRRLAPDVETVFFMTKWEHSYLSSSMVREVALLGGDYSEMVPGPVGQVLARAISNRT</sequence>
<dbReference type="SUPFAM" id="SSF52374">
    <property type="entry name" value="Nucleotidylyl transferase"/>
    <property type="match status" value="1"/>
</dbReference>
<dbReference type="GO" id="GO:0004595">
    <property type="term" value="F:pantetheine-phosphate adenylyltransferase activity"/>
    <property type="evidence" value="ECO:0007669"/>
    <property type="project" value="UniProtKB-UniRule"/>
</dbReference>
<dbReference type="EC" id="2.7.7.3" evidence="9"/>
<dbReference type="GO" id="GO:0005524">
    <property type="term" value="F:ATP binding"/>
    <property type="evidence" value="ECO:0007669"/>
    <property type="project" value="UniProtKB-KW"/>
</dbReference>
<dbReference type="KEGG" id="npy:NPRO_13000"/>
<dbReference type="UniPathway" id="UPA00241">
    <property type="reaction ID" value="UER00355"/>
</dbReference>